<keyword evidence="7" id="KW-0481">Metalloenzyme inhibitor</keyword>
<dbReference type="Proteomes" id="UP001165568">
    <property type="component" value="Unassembled WGS sequence"/>
</dbReference>
<dbReference type="RefSeq" id="WP_264088925.1">
    <property type="nucleotide sequence ID" value="NZ_JAMPJT010000002.1"/>
</dbReference>
<comment type="subcellular location">
    <subcellularLocation>
        <location evidence="1">Periplasm</location>
    </subcellularLocation>
</comment>
<evidence type="ECO:0000256" key="5">
    <source>
        <dbReference type="ARBA" id="ARBA00022729"/>
    </source>
</evidence>
<evidence type="ECO:0000256" key="6">
    <source>
        <dbReference type="ARBA" id="ARBA00022764"/>
    </source>
</evidence>
<dbReference type="GO" id="GO:0030414">
    <property type="term" value="F:peptidase inhibitor activity"/>
    <property type="evidence" value="ECO:0007669"/>
    <property type="project" value="UniProtKB-KW"/>
</dbReference>
<accession>A0ABT3D2D9</accession>
<proteinExistence type="inferred from homology"/>
<dbReference type="Pfam" id="PF02974">
    <property type="entry name" value="Inh"/>
    <property type="match status" value="1"/>
</dbReference>
<dbReference type="PRINTS" id="PR01274">
    <property type="entry name" value="MPTASEINHBTR"/>
</dbReference>
<dbReference type="InterPro" id="IPR016085">
    <property type="entry name" value="Protease_inh_B-barrel_dom"/>
</dbReference>
<keyword evidence="6" id="KW-0574">Periplasm</keyword>
<evidence type="ECO:0000313" key="9">
    <source>
        <dbReference type="EMBL" id="MCV9881209.1"/>
    </source>
</evidence>
<dbReference type="InterPro" id="IPR022815">
    <property type="entry name" value="Inh"/>
</dbReference>
<dbReference type="Gene3D" id="2.40.128.10">
    <property type="match status" value="1"/>
</dbReference>
<evidence type="ECO:0000256" key="3">
    <source>
        <dbReference type="ARBA" id="ARBA00022608"/>
    </source>
</evidence>
<dbReference type="SUPFAM" id="SSF50882">
    <property type="entry name" value="beta-Barrel protease inhibitors"/>
    <property type="match status" value="1"/>
</dbReference>
<keyword evidence="5" id="KW-0732">Signal</keyword>
<reference evidence="9" key="1">
    <citation type="submission" date="2022-04" db="EMBL/GenBank/DDBJ databases">
        <title>Brenneria sp. isolated from walnut trees in Serbia.</title>
        <authorList>
            <person name="Gasic K."/>
            <person name="Zlatkovic N."/>
            <person name="Kuzmanovic N."/>
        </authorList>
    </citation>
    <scope>NUCLEOTIDE SEQUENCE</scope>
    <source>
        <strain evidence="9">KBI 423</strain>
    </source>
</reference>
<comment type="caution">
    <text evidence="9">The sequence shown here is derived from an EMBL/GenBank/DDBJ whole genome shotgun (WGS) entry which is preliminary data.</text>
</comment>
<evidence type="ECO:0000256" key="2">
    <source>
        <dbReference type="ARBA" id="ARBA00006813"/>
    </source>
</evidence>
<evidence type="ECO:0000313" key="10">
    <source>
        <dbReference type="Proteomes" id="UP001165568"/>
    </source>
</evidence>
<evidence type="ECO:0000256" key="7">
    <source>
        <dbReference type="ARBA" id="ARBA00023215"/>
    </source>
</evidence>
<evidence type="ECO:0000259" key="8">
    <source>
        <dbReference type="Pfam" id="PF02974"/>
    </source>
</evidence>
<evidence type="ECO:0000256" key="1">
    <source>
        <dbReference type="ARBA" id="ARBA00004418"/>
    </source>
</evidence>
<feature type="domain" description="Alkaline proteinase inhibitor/ Outer membrane lipoprotein Omp19" evidence="8">
    <location>
        <begin position="25"/>
        <end position="117"/>
    </location>
</feature>
<gene>
    <name evidence="9" type="ORF">NC856_02805</name>
</gene>
<keyword evidence="3" id="KW-0483">Metalloprotease inhibitor</keyword>
<comment type="similarity">
    <text evidence="2">Belongs to the protease inhibitor I38 family.</text>
</comment>
<organism evidence="9 10">
    <name type="scientific">Brenneria izbisi</name>
    <dbReference type="NCBI Taxonomy" id="2939450"/>
    <lineage>
        <taxon>Bacteria</taxon>
        <taxon>Pseudomonadati</taxon>
        <taxon>Pseudomonadota</taxon>
        <taxon>Gammaproteobacteria</taxon>
        <taxon>Enterobacterales</taxon>
        <taxon>Pectobacteriaceae</taxon>
        <taxon>Brenneria</taxon>
    </lineage>
</organism>
<keyword evidence="10" id="KW-1185">Reference proteome</keyword>
<evidence type="ECO:0000256" key="4">
    <source>
        <dbReference type="ARBA" id="ARBA00022690"/>
    </source>
</evidence>
<keyword evidence="4 9" id="KW-0646">Protease inhibitor</keyword>
<protein>
    <submittedName>
        <fullName evidence="9">Protease inhibitor Inh/omp19 family protein</fullName>
    </submittedName>
</protein>
<sequence>MKSVIIAALISVITGVGMASIIRLPSAEELSGSWRLSGTDLHCDLVLHTTPLTENTWRLTGDVRCLQALLAGVPVGWRPTPDGITLTREQGRTVAFFSRIGDRYEYRLPDGGLRVMHKQP</sequence>
<dbReference type="InterPro" id="IPR021140">
    <property type="entry name" value="Inh/Omp19"/>
</dbReference>
<dbReference type="EMBL" id="JAMPJU010000002">
    <property type="protein sequence ID" value="MCV9881209.1"/>
    <property type="molecule type" value="Genomic_DNA"/>
</dbReference>
<name>A0ABT3D2D9_9GAMM</name>